<dbReference type="Proteomes" id="UP000245910">
    <property type="component" value="Chromosome II"/>
</dbReference>
<feature type="region of interest" description="Disordered" evidence="1">
    <location>
        <begin position="1"/>
        <end position="88"/>
    </location>
</feature>
<organism evidence="2 3">
    <name type="scientific">Fusarium venenatum</name>
    <dbReference type="NCBI Taxonomy" id="56646"/>
    <lineage>
        <taxon>Eukaryota</taxon>
        <taxon>Fungi</taxon>
        <taxon>Dikarya</taxon>
        <taxon>Ascomycota</taxon>
        <taxon>Pezizomycotina</taxon>
        <taxon>Sordariomycetes</taxon>
        <taxon>Hypocreomycetidae</taxon>
        <taxon>Hypocreales</taxon>
        <taxon>Nectriaceae</taxon>
        <taxon>Fusarium</taxon>
    </lineage>
</organism>
<proteinExistence type="predicted"/>
<sequence length="102" mass="11252">MFHQGRKTLSDPPEGLDHPVDTLMNDEFGEEYKQDRGGGGGGKDDRDKDDKSENKEVKKHEDDDNNSDDDQLLLPESLPTNGLNIGGGVDVECLVQIRDEAV</sequence>
<name>A0A2L2SUF8_9HYPO</name>
<dbReference type="EMBL" id="LN649230">
    <property type="protein sequence ID" value="CEI61082.1"/>
    <property type="molecule type" value="Genomic_DNA"/>
</dbReference>
<dbReference type="AlphaFoldDB" id="A0A2L2SUF8"/>
<evidence type="ECO:0000256" key="1">
    <source>
        <dbReference type="SAM" id="MobiDB-lite"/>
    </source>
</evidence>
<keyword evidence="3" id="KW-1185">Reference proteome</keyword>
<evidence type="ECO:0000313" key="2">
    <source>
        <dbReference type="EMBL" id="CEI61082.1"/>
    </source>
</evidence>
<evidence type="ECO:0000313" key="3">
    <source>
        <dbReference type="Proteomes" id="UP000245910"/>
    </source>
</evidence>
<reference evidence="3" key="1">
    <citation type="submission" date="2014-10" db="EMBL/GenBank/DDBJ databases">
        <authorList>
            <person name="King R."/>
        </authorList>
    </citation>
    <scope>NUCLEOTIDE SEQUENCE [LARGE SCALE GENOMIC DNA]</scope>
    <source>
        <strain evidence="3">A3/5</strain>
    </source>
</reference>
<feature type="compositionally biased region" description="Basic and acidic residues" evidence="1">
    <location>
        <begin position="30"/>
        <end position="62"/>
    </location>
</feature>
<protein>
    <submittedName>
        <fullName evidence="2">Uncharacterized protein</fullName>
    </submittedName>
</protein>
<accession>A0A2L2SUF8</accession>